<keyword evidence="1" id="KW-0805">Transcription regulation</keyword>
<dbReference type="PRINTS" id="PR00032">
    <property type="entry name" value="HTHARAC"/>
</dbReference>
<dbReference type="GO" id="GO:0043565">
    <property type="term" value="F:sequence-specific DNA binding"/>
    <property type="evidence" value="ECO:0007669"/>
    <property type="project" value="InterPro"/>
</dbReference>
<dbReference type="InterPro" id="IPR018060">
    <property type="entry name" value="HTH_AraC"/>
</dbReference>
<comment type="caution">
    <text evidence="5">The sequence shown here is derived from an EMBL/GenBank/DDBJ whole genome shotgun (WGS) entry which is preliminary data.</text>
</comment>
<accession>A0A949K4H5</accession>
<dbReference type="RefSeq" id="WP_238722804.1">
    <property type="nucleotide sequence ID" value="NZ_JAHQCW010000040.1"/>
</dbReference>
<keyword evidence="6" id="KW-1185">Reference proteome</keyword>
<dbReference type="SUPFAM" id="SSF46689">
    <property type="entry name" value="Homeodomain-like"/>
    <property type="match status" value="2"/>
</dbReference>
<protein>
    <submittedName>
        <fullName evidence="5">AraC family transcriptional regulator</fullName>
    </submittedName>
</protein>
<gene>
    <name evidence="5" type="ORF">KTH89_19495</name>
</gene>
<dbReference type="Pfam" id="PF12833">
    <property type="entry name" value="HTH_18"/>
    <property type="match status" value="1"/>
</dbReference>
<proteinExistence type="predicted"/>
<dbReference type="Gene3D" id="1.10.10.60">
    <property type="entry name" value="Homeodomain-like"/>
    <property type="match status" value="1"/>
</dbReference>
<dbReference type="PANTHER" id="PTHR47893">
    <property type="entry name" value="REGULATORY PROTEIN PCHR"/>
    <property type="match status" value="1"/>
</dbReference>
<dbReference type="PANTHER" id="PTHR47893:SF1">
    <property type="entry name" value="REGULATORY PROTEIN PCHR"/>
    <property type="match status" value="1"/>
</dbReference>
<feature type="domain" description="HTH araC/xylS-type" evidence="4">
    <location>
        <begin position="218"/>
        <end position="316"/>
    </location>
</feature>
<dbReference type="PROSITE" id="PS01124">
    <property type="entry name" value="HTH_ARAC_FAMILY_2"/>
    <property type="match status" value="1"/>
</dbReference>
<dbReference type="InterPro" id="IPR009057">
    <property type="entry name" value="Homeodomain-like_sf"/>
</dbReference>
<evidence type="ECO:0000313" key="5">
    <source>
        <dbReference type="EMBL" id="MBU9738730.1"/>
    </source>
</evidence>
<dbReference type="InterPro" id="IPR053142">
    <property type="entry name" value="PchR_regulatory_protein"/>
</dbReference>
<evidence type="ECO:0000256" key="3">
    <source>
        <dbReference type="ARBA" id="ARBA00023163"/>
    </source>
</evidence>
<evidence type="ECO:0000256" key="1">
    <source>
        <dbReference type="ARBA" id="ARBA00023015"/>
    </source>
</evidence>
<dbReference type="InterPro" id="IPR020449">
    <property type="entry name" value="Tscrpt_reg_AraC-type_HTH"/>
</dbReference>
<dbReference type="SMART" id="SM00342">
    <property type="entry name" value="HTH_ARAC"/>
    <property type="match status" value="1"/>
</dbReference>
<organism evidence="5 6">
    <name type="scientific">Diplocloster agilis</name>
    <dbReference type="NCBI Taxonomy" id="2850323"/>
    <lineage>
        <taxon>Bacteria</taxon>
        <taxon>Bacillati</taxon>
        <taxon>Bacillota</taxon>
        <taxon>Clostridia</taxon>
        <taxon>Lachnospirales</taxon>
        <taxon>Lachnospiraceae</taxon>
        <taxon>Diplocloster</taxon>
    </lineage>
</organism>
<evidence type="ECO:0000259" key="4">
    <source>
        <dbReference type="PROSITE" id="PS01124"/>
    </source>
</evidence>
<dbReference type="GO" id="GO:0003700">
    <property type="term" value="F:DNA-binding transcription factor activity"/>
    <property type="evidence" value="ECO:0007669"/>
    <property type="project" value="InterPro"/>
</dbReference>
<dbReference type="Proteomes" id="UP000712157">
    <property type="component" value="Unassembled WGS sequence"/>
</dbReference>
<dbReference type="EMBL" id="JAHQCW010000040">
    <property type="protein sequence ID" value="MBU9738730.1"/>
    <property type="molecule type" value="Genomic_DNA"/>
</dbReference>
<evidence type="ECO:0000313" key="6">
    <source>
        <dbReference type="Proteomes" id="UP000712157"/>
    </source>
</evidence>
<name>A0A949K4H5_9FIRM</name>
<reference evidence="5" key="1">
    <citation type="submission" date="2021-06" db="EMBL/GenBank/DDBJ databases">
        <title>Description of novel taxa of the family Lachnospiraceae.</title>
        <authorList>
            <person name="Chaplin A.V."/>
            <person name="Sokolova S.R."/>
            <person name="Pikina A.P."/>
            <person name="Korzhanova M."/>
            <person name="Belova V."/>
            <person name="Korostin D."/>
            <person name="Efimov B.A."/>
        </authorList>
    </citation>
    <scope>NUCLEOTIDE SEQUENCE</scope>
    <source>
        <strain evidence="5">ASD5720</strain>
    </source>
</reference>
<dbReference type="AlphaFoldDB" id="A0A949K4H5"/>
<evidence type="ECO:0000256" key="2">
    <source>
        <dbReference type="ARBA" id="ARBA00023125"/>
    </source>
</evidence>
<keyword evidence="2" id="KW-0238">DNA-binding</keyword>
<sequence length="329" mass="37178">MDATVREKNIYGSGVEIVSRNGDCTVYRLFDSTGELVMTSYAVFPGIELIYNDVHIQKCELERAETSNIFEINHCREGRIECGFKDDFVYLTPGDLTIAKKDDTARGSFFPLSHYHGITIMIDMDNAPRCFSCVLDDVNVKPDALIKKYCGDGKCFVSRSNPAVEHIFSELYSVPEKIRRGYFKIKILELLLFLSGTEIKDEKNCRPAYSQSQVDLAKRVCFHLTEHMDDKITLSQLSEAFHISVTQIKNSFKGVYGVSVYSYIRTQKMQAAGLMLQHSDSTVLEIAGRFGYDNGSKFAAAFKDVMGMTPNEYRSAFGIKTIRVPRENS</sequence>
<keyword evidence="3" id="KW-0804">Transcription</keyword>